<reference evidence="1 2" key="1">
    <citation type="journal article" date="2019" name="Genome Biol. Evol.">
        <title>Day and night: Metabolic profiles and evolutionary relationships of six axenic non-marine cyanobacteria.</title>
        <authorList>
            <person name="Will S.E."/>
            <person name="Henke P."/>
            <person name="Boedeker C."/>
            <person name="Huang S."/>
            <person name="Brinkmann H."/>
            <person name="Rohde M."/>
            <person name="Jarek M."/>
            <person name="Friedl T."/>
            <person name="Seufert S."/>
            <person name="Schumacher M."/>
            <person name="Overmann J."/>
            <person name="Neumann-Schaal M."/>
            <person name="Petersen J."/>
        </authorList>
    </citation>
    <scope>NUCLEOTIDE SEQUENCE [LARGE SCALE GENOMIC DNA]</scope>
    <source>
        <strain evidence="1 2">PCC 6912</strain>
    </source>
</reference>
<name>A0A3S0XNV9_CHLFR</name>
<proteinExistence type="predicted"/>
<dbReference type="RefSeq" id="WP_016879403.1">
    <property type="nucleotide sequence ID" value="NZ_AJLN01000059.1"/>
</dbReference>
<organism evidence="1 2">
    <name type="scientific">Chlorogloeopsis fritschii PCC 6912</name>
    <dbReference type="NCBI Taxonomy" id="211165"/>
    <lineage>
        <taxon>Bacteria</taxon>
        <taxon>Bacillati</taxon>
        <taxon>Cyanobacteriota</taxon>
        <taxon>Cyanophyceae</taxon>
        <taxon>Nostocales</taxon>
        <taxon>Chlorogloeopsidaceae</taxon>
        <taxon>Chlorogloeopsis</taxon>
    </lineage>
</organism>
<evidence type="ECO:0000313" key="2">
    <source>
        <dbReference type="Proteomes" id="UP000268857"/>
    </source>
</evidence>
<protein>
    <submittedName>
        <fullName evidence="1">Uncharacterized protein</fullName>
    </submittedName>
</protein>
<dbReference type="Proteomes" id="UP000268857">
    <property type="component" value="Unassembled WGS sequence"/>
</dbReference>
<comment type="caution">
    <text evidence="1">The sequence shown here is derived from an EMBL/GenBank/DDBJ whole genome shotgun (WGS) entry which is preliminary data.</text>
</comment>
<gene>
    <name evidence="1" type="ORF">PCC6912_39770</name>
</gene>
<dbReference type="STRING" id="211165.GCA_000317285_01752"/>
<accession>A0A3S0XNV9</accession>
<evidence type="ECO:0000313" key="1">
    <source>
        <dbReference type="EMBL" id="RUR77018.1"/>
    </source>
</evidence>
<sequence>MNIVKQFTTTAIAGSLICAVFVSGGVSQTLQGIFRLSASDEYIDNPDEIEEGWYWQKKQLPAKTKDMKDAKRRCENLSGGYRYEVVQDGKVFICKIYRPSR</sequence>
<dbReference type="AlphaFoldDB" id="A0A3S0XNV9"/>
<keyword evidence="2" id="KW-1185">Reference proteome</keyword>
<dbReference type="EMBL" id="RSCJ01000018">
    <property type="protein sequence ID" value="RUR77018.1"/>
    <property type="molecule type" value="Genomic_DNA"/>
</dbReference>